<protein>
    <recommendedName>
        <fullName evidence="2">Phosphonoacetaldehyde hydrolase</fullName>
    </recommendedName>
</protein>
<accession>A0A382PGZ7</accession>
<proteinExistence type="predicted"/>
<gene>
    <name evidence="1" type="ORF">METZ01_LOCUS324076</name>
</gene>
<dbReference type="AlphaFoldDB" id="A0A382PGZ7"/>
<organism evidence="1">
    <name type="scientific">marine metagenome</name>
    <dbReference type="NCBI Taxonomy" id="408172"/>
    <lineage>
        <taxon>unclassified sequences</taxon>
        <taxon>metagenomes</taxon>
        <taxon>ecological metagenomes</taxon>
    </lineage>
</organism>
<evidence type="ECO:0008006" key="2">
    <source>
        <dbReference type="Google" id="ProtNLM"/>
    </source>
</evidence>
<dbReference type="EMBL" id="UINC01106507">
    <property type="protein sequence ID" value="SVC71222.1"/>
    <property type="molecule type" value="Genomic_DNA"/>
</dbReference>
<feature type="non-terminal residue" evidence="1">
    <location>
        <position position="28"/>
    </location>
</feature>
<name>A0A382PGZ7_9ZZZZ</name>
<reference evidence="1" key="1">
    <citation type="submission" date="2018-05" db="EMBL/GenBank/DDBJ databases">
        <authorList>
            <person name="Lanie J.A."/>
            <person name="Ng W.-L."/>
            <person name="Kazmierczak K.M."/>
            <person name="Andrzejewski T.M."/>
            <person name="Davidsen T.M."/>
            <person name="Wayne K.J."/>
            <person name="Tettelin H."/>
            <person name="Glass J.I."/>
            <person name="Rusch D."/>
            <person name="Podicherti R."/>
            <person name="Tsui H.-C.T."/>
            <person name="Winkler M.E."/>
        </authorList>
    </citation>
    <scope>NUCLEOTIDE SEQUENCE</scope>
</reference>
<sequence length="28" mass="3230">MNKYVEENRYRGKVQAIILDWSGTTADA</sequence>
<evidence type="ECO:0000313" key="1">
    <source>
        <dbReference type="EMBL" id="SVC71222.1"/>
    </source>
</evidence>